<gene>
    <name evidence="5" type="ORF">EHS13_21785</name>
</gene>
<dbReference type="RefSeq" id="WP_155702432.1">
    <property type="nucleotide sequence ID" value="NZ_CP034235.1"/>
</dbReference>
<dbReference type="CDD" id="cd02947">
    <property type="entry name" value="TRX_family"/>
    <property type="match status" value="1"/>
</dbReference>
<evidence type="ECO:0000313" key="5">
    <source>
        <dbReference type="EMBL" id="QGQ97329.1"/>
    </source>
</evidence>
<evidence type="ECO:0000259" key="4">
    <source>
        <dbReference type="Pfam" id="PF00085"/>
    </source>
</evidence>
<dbReference type="InterPro" id="IPR013766">
    <property type="entry name" value="Thioredoxin_domain"/>
</dbReference>
<dbReference type="Proteomes" id="UP000426246">
    <property type="component" value="Chromosome"/>
</dbReference>
<dbReference type="EMBL" id="CP034235">
    <property type="protein sequence ID" value="QGQ97329.1"/>
    <property type="molecule type" value="Genomic_DNA"/>
</dbReference>
<dbReference type="Pfam" id="PF00085">
    <property type="entry name" value="Thioredoxin"/>
    <property type="match status" value="1"/>
</dbReference>
<dbReference type="Gene3D" id="3.40.30.10">
    <property type="entry name" value="Glutaredoxin"/>
    <property type="match status" value="1"/>
</dbReference>
<feature type="domain" description="Thioredoxin" evidence="4">
    <location>
        <begin position="7"/>
        <end position="72"/>
    </location>
</feature>
<sequence>MMICLQKPIVDELVEKFKHQATIARVNIEHEKELKAEYGITSIPTLILFKDGYSVEKFVGLQTEDSLFQKIKLYTSIGDTC</sequence>
<reference evidence="6" key="1">
    <citation type="submission" date="2018-11" db="EMBL/GenBank/DDBJ databases">
        <title>Complete genome sequence of Paenibacillus sp. ML311-T8.</title>
        <authorList>
            <person name="Nam Y.-D."/>
            <person name="Kang J."/>
            <person name="Chung W.-H."/>
            <person name="Park Y.S."/>
        </authorList>
    </citation>
    <scope>NUCLEOTIDE SEQUENCE [LARGE SCALE GENOMIC DNA]</scope>
    <source>
        <strain evidence="6">ML311-T8</strain>
    </source>
</reference>
<evidence type="ECO:0000256" key="3">
    <source>
        <dbReference type="ARBA" id="ARBA00023284"/>
    </source>
</evidence>
<keyword evidence="2" id="KW-1015">Disulfide bond</keyword>
<dbReference type="PANTHER" id="PTHR45663">
    <property type="entry name" value="GEO12009P1"/>
    <property type="match status" value="1"/>
</dbReference>
<protein>
    <recommendedName>
        <fullName evidence="4">Thioredoxin domain-containing protein</fullName>
    </recommendedName>
</protein>
<proteinExistence type="inferred from homology"/>
<name>A0A6B8RMR2_9BACL</name>
<dbReference type="GO" id="GO:0005737">
    <property type="term" value="C:cytoplasm"/>
    <property type="evidence" value="ECO:0007669"/>
    <property type="project" value="TreeGrafter"/>
</dbReference>
<dbReference type="KEGG" id="ppsc:EHS13_21785"/>
<evidence type="ECO:0000313" key="6">
    <source>
        <dbReference type="Proteomes" id="UP000426246"/>
    </source>
</evidence>
<dbReference type="GO" id="GO:0015035">
    <property type="term" value="F:protein-disulfide reductase activity"/>
    <property type="evidence" value="ECO:0007669"/>
    <property type="project" value="TreeGrafter"/>
</dbReference>
<evidence type="ECO:0000256" key="2">
    <source>
        <dbReference type="ARBA" id="ARBA00023157"/>
    </source>
</evidence>
<comment type="similarity">
    <text evidence="1">Belongs to the thioredoxin family.</text>
</comment>
<dbReference type="AlphaFoldDB" id="A0A6B8RMR2"/>
<dbReference type="SUPFAM" id="SSF52833">
    <property type="entry name" value="Thioredoxin-like"/>
    <property type="match status" value="1"/>
</dbReference>
<organism evidence="5 6">
    <name type="scientific">Paenibacillus psychroresistens</name>
    <dbReference type="NCBI Taxonomy" id="1778678"/>
    <lineage>
        <taxon>Bacteria</taxon>
        <taxon>Bacillati</taxon>
        <taxon>Bacillota</taxon>
        <taxon>Bacilli</taxon>
        <taxon>Bacillales</taxon>
        <taxon>Paenibacillaceae</taxon>
        <taxon>Paenibacillus</taxon>
    </lineage>
</organism>
<keyword evidence="3" id="KW-0676">Redox-active center</keyword>
<dbReference type="PANTHER" id="PTHR45663:SF11">
    <property type="entry name" value="GEO12009P1"/>
    <property type="match status" value="1"/>
</dbReference>
<keyword evidence="6" id="KW-1185">Reference proteome</keyword>
<dbReference type="InterPro" id="IPR036249">
    <property type="entry name" value="Thioredoxin-like_sf"/>
</dbReference>
<evidence type="ECO:0000256" key="1">
    <source>
        <dbReference type="ARBA" id="ARBA00008987"/>
    </source>
</evidence>
<accession>A0A6B8RMR2</accession>